<dbReference type="Gene3D" id="3.40.50.300">
    <property type="entry name" value="P-loop containing nucleotide triphosphate hydrolases"/>
    <property type="match status" value="1"/>
</dbReference>
<dbReference type="Pfam" id="PF03354">
    <property type="entry name" value="TerL_ATPase"/>
    <property type="match status" value="1"/>
</dbReference>
<dbReference type="EMBL" id="PYWW01000027">
    <property type="protein sequence ID" value="PTC29352.1"/>
    <property type="molecule type" value="Genomic_DNA"/>
</dbReference>
<dbReference type="GO" id="GO:0004519">
    <property type="term" value="F:endonuclease activity"/>
    <property type="evidence" value="ECO:0007669"/>
    <property type="project" value="InterPro"/>
</dbReference>
<dbReference type="InterPro" id="IPR046461">
    <property type="entry name" value="TerL_ATPase"/>
</dbReference>
<dbReference type="InterPro" id="IPR046462">
    <property type="entry name" value="TerL_nuclease"/>
</dbReference>
<dbReference type="Proteomes" id="UP000240571">
    <property type="component" value="Unassembled WGS sequence"/>
</dbReference>
<evidence type="ECO:0000313" key="3">
    <source>
        <dbReference type="EMBL" id="OCW28151.1"/>
    </source>
</evidence>
<accession>A0A2T4G166</accession>
<proteinExistence type="predicted"/>
<name>A0A2T4G166_9PSED</name>
<dbReference type="Proteomes" id="UP000095081">
    <property type="component" value="Unassembled WGS sequence"/>
</dbReference>
<evidence type="ECO:0000313" key="6">
    <source>
        <dbReference type="Proteomes" id="UP000240571"/>
    </source>
</evidence>
<evidence type="ECO:0000313" key="5">
    <source>
        <dbReference type="Proteomes" id="UP000095081"/>
    </source>
</evidence>
<dbReference type="RefSeq" id="WP_065903813.1">
    <property type="nucleotide sequence ID" value="NZ_MAUE01000015.1"/>
</dbReference>
<protein>
    <submittedName>
        <fullName evidence="3 4">Terminase</fullName>
    </submittedName>
</protein>
<sequence>MQWTTACPDWWRRLSAGESIIPPPLFPAEAEEGLEVFRSLKIVDAPGCPTIESACAPWVIDFAGAIFGSYNSETGHRLISEYFLCIPKKNSKSTIAAAIMLTALIRNWRLEAEFIILAPTKEIADNAFKPCAAMVKHDEELSALLHVQPHLKLITHRETGATLKVVAADSDVVGGKKAVGVLIDEAWLFGKNVKAPDMIREATGGLLSRPEGFIIWLTTQSNEPPAGIFRSKLSYARGVREGRIEDPRFLPVIYEFPPEMIESGEARRPENFHLVNPNMGYSVDRPTLERLFMQAEMDGEAEVRGFLAKFLNIEIGLALMSDSWVGADFWEPQAEAGLTLDSLIERCEVIVVGVDGGGLDDLLGLAVMGRVRDSRTWLHWAHAYAHPSVLTRRKTEAPRLMDLAAVGDLTLVKKIGDDVEHLAATVARINQAGLLDKVGLDPAGIGAVLDALADAGVEEDKIIGISQGWKLTGAIKTTERKLAEGAFLHCGQPLMAWACGNAKGVPSANAFLITKQASGTAKIDPLMATFNAVSLLSLNPEALGGMDDYLNNGFFGLVG</sequence>
<dbReference type="PANTHER" id="PTHR41287:SF1">
    <property type="entry name" value="PROTEIN YMFN"/>
    <property type="match status" value="1"/>
</dbReference>
<dbReference type="EMBL" id="MAUE01000015">
    <property type="protein sequence ID" value="OCW28151.1"/>
    <property type="molecule type" value="Genomic_DNA"/>
</dbReference>
<reference evidence="4 6" key="2">
    <citation type="submission" date="2018-03" db="EMBL/GenBank/DDBJ databases">
        <title>Diversity of bacteria associated with corn roots inoculated with woodland soils in Canada, and Description of Pseudomonas aylmerense sp. nov.</title>
        <authorList>
            <person name="Tambong J.T."/>
            <person name="Xu R."/>
            <person name="Tchagang C."/>
        </authorList>
    </citation>
    <scope>NUCLEOTIDE SEQUENCE [LARGE SCALE GENOMIC DNA]</scope>
    <source>
        <strain evidence="4 6">S1E44</strain>
    </source>
</reference>
<gene>
    <name evidence="3" type="ORF">BBG20_12635</name>
    <name evidence="4" type="ORF">C9382_12465</name>
</gene>
<dbReference type="InterPro" id="IPR027417">
    <property type="entry name" value="P-loop_NTPase"/>
</dbReference>
<dbReference type="PANTHER" id="PTHR41287">
    <property type="match status" value="1"/>
</dbReference>
<evidence type="ECO:0000313" key="4">
    <source>
        <dbReference type="EMBL" id="PTC29352.1"/>
    </source>
</evidence>
<comment type="caution">
    <text evidence="4">The sequence shown here is derived from an EMBL/GenBank/DDBJ whole genome shotgun (WGS) entry which is preliminary data.</text>
</comment>
<keyword evidence="5" id="KW-1185">Reference proteome</keyword>
<feature type="domain" description="Terminase large subunit-like ATPase" evidence="1">
    <location>
        <begin position="61"/>
        <end position="192"/>
    </location>
</feature>
<evidence type="ECO:0000259" key="2">
    <source>
        <dbReference type="Pfam" id="PF20441"/>
    </source>
</evidence>
<feature type="domain" description="Terminase large subunit-like endonuclease" evidence="2">
    <location>
        <begin position="257"/>
        <end position="534"/>
    </location>
</feature>
<dbReference type="Pfam" id="PF20441">
    <property type="entry name" value="TerL_nuclease"/>
    <property type="match status" value="1"/>
</dbReference>
<reference evidence="3 5" key="1">
    <citation type="submission" date="2016-06" db="EMBL/GenBank/DDBJ databases">
        <title>Draft genome sequence of Pseudomonas sp. S1E40, a novel strain antagonistic activity to fungal plant pathogen.</title>
        <authorList>
            <person name="Tambong J.T."/>
            <person name="Tchagang C."/>
            <person name="Xu R."/>
        </authorList>
    </citation>
    <scope>NUCLEOTIDE SEQUENCE [LARGE SCALE GENOMIC DNA]</scope>
    <source>
        <strain evidence="3 5">S1E40</strain>
    </source>
</reference>
<organism evidence="4 6">
    <name type="scientific">Pseudomonas aylmerensis</name>
    <dbReference type="NCBI Taxonomy" id="1869229"/>
    <lineage>
        <taxon>Bacteria</taxon>
        <taxon>Pseudomonadati</taxon>
        <taxon>Pseudomonadota</taxon>
        <taxon>Gammaproteobacteria</taxon>
        <taxon>Pseudomonadales</taxon>
        <taxon>Pseudomonadaceae</taxon>
        <taxon>Pseudomonas</taxon>
    </lineage>
</organism>
<dbReference type="AlphaFoldDB" id="A0A2T4G166"/>
<dbReference type="InterPro" id="IPR005021">
    <property type="entry name" value="Terminase_largesu-like"/>
</dbReference>
<dbReference type="OrthoDB" id="9760250at2"/>
<evidence type="ECO:0000259" key="1">
    <source>
        <dbReference type="Pfam" id="PF03354"/>
    </source>
</evidence>